<dbReference type="Gene3D" id="2.170.140.10">
    <property type="entry name" value="Chitin binding domain"/>
    <property type="match status" value="1"/>
</dbReference>
<dbReference type="EMBL" id="JAWZYT010002949">
    <property type="protein sequence ID" value="KAK4300993.1"/>
    <property type="molecule type" value="Genomic_DNA"/>
</dbReference>
<dbReference type="Pfam" id="PF01607">
    <property type="entry name" value="CBM_14"/>
    <property type="match status" value="1"/>
</dbReference>
<dbReference type="GO" id="GO:0008061">
    <property type="term" value="F:chitin binding"/>
    <property type="evidence" value="ECO:0007669"/>
    <property type="project" value="InterPro"/>
</dbReference>
<dbReference type="Proteomes" id="UP001292094">
    <property type="component" value="Unassembled WGS sequence"/>
</dbReference>
<evidence type="ECO:0000313" key="3">
    <source>
        <dbReference type="EMBL" id="KAK4300993.1"/>
    </source>
</evidence>
<evidence type="ECO:0000256" key="1">
    <source>
        <dbReference type="SAM" id="SignalP"/>
    </source>
</evidence>
<dbReference type="AlphaFoldDB" id="A0AAE1TWB1"/>
<feature type="domain" description="Chitin-binding type-2" evidence="2">
    <location>
        <begin position="223"/>
        <end position="279"/>
    </location>
</feature>
<feature type="chain" id="PRO_5042006413" description="Chitin-binding type-2 domain-containing protein" evidence="1">
    <location>
        <begin position="25"/>
        <end position="294"/>
    </location>
</feature>
<name>A0AAE1TWB1_9EUCA</name>
<dbReference type="InterPro" id="IPR036508">
    <property type="entry name" value="Chitin-bd_dom_sf"/>
</dbReference>
<sequence length="294" mass="32768">MACLAHSQFYLFLCLVTGITHVWGYTTAGSCTPEPCNAGVADYNIPDPKNCQKYFICHDGIAFSRNCPPLNYYDVVSGSCIIAAGCPPGTDQCSPTCRFECQGNQPSAHRTYCTKYYICDPEEGLVERTCSDNSKPFWDGTQCQSNDDNCCDPCMAYCLEGFTNIADPLNCQQYYECMKDDYFPDDSNLRFCSTNEYFSPTLGTCSSDSSCTQVCSSDSNCPEFDCPAETYGVFPVCSNRCNGFYYYCDLFGVEVRSCMHGDLFNPDELVCVNEEDCPYPYSPWVPSIALENVL</sequence>
<feature type="domain" description="Chitin-binding type-2" evidence="2">
    <location>
        <begin position="33"/>
        <end position="88"/>
    </location>
</feature>
<dbReference type="PROSITE" id="PS50940">
    <property type="entry name" value="CHIT_BIND_II"/>
    <property type="match status" value="3"/>
</dbReference>
<evidence type="ECO:0000259" key="2">
    <source>
        <dbReference type="PROSITE" id="PS50940"/>
    </source>
</evidence>
<evidence type="ECO:0000313" key="4">
    <source>
        <dbReference type="Proteomes" id="UP001292094"/>
    </source>
</evidence>
<comment type="caution">
    <text evidence="3">The sequence shown here is derived from an EMBL/GenBank/DDBJ whole genome shotgun (WGS) entry which is preliminary data.</text>
</comment>
<feature type="signal peptide" evidence="1">
    <location>
        <begin position="1"/>
        <end position="24"/>
    </location>
</feature>
<dbReference type="GO" id="GO:0005576">
    <property type="term" value="C:extracellular region"/>
    <property type="evidence" value="ECO:0007669"/>
    <property type="project" value="InterPro"/>
</dbReference>
<accession>A0AAE1TWB1</accession>
<dbReference type="InterPro" id="IPR002557">
    <property type="entry name" value="Chitin-bd_dom"/>
</dbReference>
<proteinExistence type="predicted"/>
<protein>
    <recommendedName>
        <fullName evidence="2">Chitin-binding type-2 domain-containing protein</fullName>
    </recommendedName>
</protein>
<keyword evidence="1" id="KW-0732">Signal</keyword>
<dbReference type="SMART" id="SM00494">
    <property type="entry name" value="ChtBD2"/>
    <property type="match status" value="4"/>
</dbReference>
<feature type="domain" description="Chitin-binding type-2" evidence="2">
    <location>
        <begin position="155"/>
        <end position="213"/>
    </location>
</feature>
<dbReference type="SUPFAM" id="SSF57625">
    <property type="entry name" value="Invertebrate chitin-binding proteins"/>
    <property type="match status" value="1"/>
</dbReference>
<gene>
    <name evidence="3" type="ORF">Pmani_026837</name>
</gene>
<organism evidence="3 4">
    <name type="scientific">Petrolisthes manimaculis</name>
    <dbReference type="NCBI Taxonomy" id="1843537"/>
    <lineage>
        <taxon>Eukaryota</taxon>
        <taxon>Metazoa</taxon>
        <taxon>Ecdysozoa</taxon>
        <taxon>Arthropoda</taxon>
        <taxon>Crustacea</taxon>
        <taxon>Multicrustacea</taxon>
        <taxon>Malacostraca</taxon>
        <taxon>Eumalacostraca</taxon>
        <taxon>Eucarida</taxon>
        <taxon>Decapoda</taxon>
        <taxon>Pleocyemata</taxon>
        <taxon>Anomura</taxon>
        <taxon>Galatheoidea</taxon>
        <taxon>Porcellanidae</taxon>
        <taxon>Petrolisthes</taxon>
    </lineage>
</organism>
<keyword evidence="4" id="KW-1185">Reference proteome</keyword>
<reference evidence="3" key="1">
    <citation type="submission" date="2023-11" db="EMBL/GenBank/DDBJ databases">
        <title>Genome assemblies of two species of porcelain crab, Petrolisthes cinctipes and Petrolisthes manimaculis (Anomura: Porcellanidae).</title>
        <authorList>
            <person name="Angst P."/>
        </authorList>
    </citation>
    <scope>NUCLEOTIDE SEQUENCE</scope>
    <source>
        <strain evidence="3">PB745_02</strain>
        <tissue evidence="3">Gill</tissue>
    </source>
</reference>